<reference evidence="8 9" key="1">
    <citation type="journal article" date="2015" name="Proc. Natl. Acad. Sci. U.S.A.">
        <title>The resurrection genome of Boea hygrometrica: A blueprint for survival of dehydration.</title>
        <authorList>
            <person name="Xiao L."/>
            <person name="Yang G."/>
            <person name="Zhang L."/>
            <person name="Yang X."/>
            <person name="Zhao S."/>
            <person name="Ji Z."/>
            <person name="Zhou Q."/>
            <person name="Hu M."/>
            <person name="Wang Y."/>
            <person name="Chen M."/>
            <person name="Xu Y."/>
            <person name="Jin H."/>
            <person name="Xiao X."/>
            <person name="Hu G."/>
            <person name="Bao F."/>
            <person name="Hu Y."/>
            <person name="Wan P."/>
            <person name="Li L."/>
            <person name="Deng X."/>
            <person name="Kuang T."/>
            <person name="Xiang C."/>
            <person name="Zhu J.K."/>
            <person name="Oliver M.J."/>
            <person name="He Y."/>
        </authorList>
    </citation>
    <scope>NUCLEOTIDE SEQUENCE [LARGE SCALE GENOMIC DNA]</scope>
    <source>
        <strain evidence="9">cv. XS01</strain>
    </source>
</reference>
<keyword evidence="3" id="KW-0238">DNA-binding</keyword>
<keyword evidence="2" id="KW-0677">Repeat</keyword>
<sequence length="287" mass="33123">MDFDRENLVLYSKLFEETDDAVGLFSSSHYCSLQGRNLDPPPSLLHSPIFYDPFEASASGNLLGNIHSSQTVVENKSLQDNNAKRKTKKIKEPVQTRRRRRPIDSKPDIVKGQWTSDEDRLLEKLVEKHGVRKWSSIAQMLPGRIGKQCRERWHNHLKPDIKKDRWSDEEDRILIEAHRQVGNRWAEIARSLPGRSENMIKNHWNATKRRQRKNNSSISPLQDYINNVISSSTSSASMISPSKKSLVSENNIINAGDPHDHQSFIGMQFDFDHKDMDFMEMLSIGYL</sequence>
<dbReference type="Pfam" id="PF00249">
    <property type="entry name" value="Myb_DNA-binding"/>
    <property type="match status" value="2"/>
</dbReference>
<dbReference type="OrthoDB" id="2143914at2759"/>
<dbReference type="SUPFAM" id="SSF46689">
    <property type="entry name" value="Homeodomain-like"/>
    <property type="match status" value="1"/>
</dbReference>
<dbReference type="Gene3D" id="1.10.10.60">
    <property type="entry name" value="Homeodomain-like"/>
    <property type="match status" value="2"/>
</dbReference>
<evidence type="ECO:0000256" key="2">
    <source>
        <dbReference type="ARBA" id="ARBA00022737"/>
    </source>
</evidence>
<dbReference type="FunFam" id="1.10.10.60:FF:000010">
    <property type="entry name" value="Transcriptional activator Myb isoform A"/>
    <property type="match status" value="1"/>
</dbReference>
<dbReference type="SMART" id="SM00717">
    <property type="entry name" value="SANT"/>
    <property type="match status" value="2"/>
</dbReference>
<dbReference type="Proteomes" id="UP000250235">
    <property type="component" value="Unassembled WGS sequence"/>
</dbReference>
<comment type="subcellular location">
    <subcellularLocation>
        <location evidence="1">Nucleus</location>
    </subcellularLocation>
</comment>
<feature type="domain" description="HTH myb-type" evidence="7">
    <location>
        <begin position="106"/>
        <end position="161"/>
    </location>
</feature>
<proteinExistence type="predicted"/>
<evidence type="ECO:0000259" key="6">
    <source>
        <dbReference type="PROSITE" id="PS50090"/>
    </source>
</evidence>
<keyword evidence="4" id="KW-0539">Nucleus</keyword>
<dbReference type="InterPro" id="IPR009057">
    <property type="entry name" value="Homeodomain-like_sf"/>
</dbReference>
<evidence type="ECO:0000256" key="1">
    <source>
        <dbReference type="ARBA" id="ARBA00004123"/>
    </source>
</evidence>
<evidence type="ECO:0000256" key="3">
    <source>
        <dbReference type="ARBA" id="ARBA00023125"/>
    </source>
</evidence>
<keyword evidence="9" id="KW-1185">Reference proteome</keyword>
<dbReference type="GO" id="GO:0005634">
    <property type="term" value="C:nucleus"/>
    <property type="evidence" value="ECO:0007669"/>
    <property type="project" value="UniProtKB-SubCell"/>
</dbReference>
<name>A0A2Z7CGA4_9LAMI</name>
<feature type="domain" description="HTH myb-type" evidence="7">
    <location>
        <begin position="162"/>
        <end position="212"/>
    </location>
</feature>
<organism evidence="8 9">
    <name type="scientific">Dorcoceras hygrometricum</name>
    <dbReference type="NCBI Taxonomy" id="472368"/>
    <lineage>
        <taxon>Eukaryota</taxon>
        <taxon>Viridiplantae</taxon>
        <taxon>Streptophyta</taxon>
        <taxon>Embryophyta</taxon>
        <taxon>Tracheophyta</taxon>
        <taxon>Spermatophyta</taxon>
        <taxon>Magnoliopsida</taxon>
        <taxon>eudicotyledons</taxon>
        <taxon>Gunneridae</taxon>
        <taxon>Pentapetalae</taxon>
        <taxon>asterids</taxon>
        <taxon>lamiids</taxon>
        <taxon>Lamiales</taxon>
        <taxon>Gesneriaceae</taxon>
        <taxon>Didymocarpoideae</taxon>
        <taxon>Trichosporeae</taxon>
        <taxon>Loxocarpinae</taxon>
        <taxon>Dorcoceras</taxon>
    </lineage>
</organism>
<feature type="region of interest" description="Disordered" evidence="5">
    <location>
        <begin position="76"/>
        <end position="100"/>
    </location>
</feature>
<evidence type="ECO:0000256" key="4">
    <source>
        <dbReference type="ARBA" id="ARBA00023242"/>
    </source>
</evidence>
<dbReference type="PROSITE" id="PS50090">
    <property type="entry name" value="MYB_LIKE"/>
    <property type="match status" value="2"/>
</dbReference>
<accession>A0A2Z7CGA4</accession>
<dbReference type="InterPro" id="IPR017930">
    <property type="entry name" value="Myb_dom"/>
</dbReference>
<dbReference type="AlphaFoldDB" id="A0A2Z7CGA4"/>
<dbReference type="GO" id="GO:0000978">
    <property type="term" value="F:RNA polymerase II cis-regulatory region sequence-specific DNA binding"/>
    <property type="evidence" value="ECO:0007669"/>
    <property type="project" value="TreeGrafter"/>
</dbReference>
<dbReference type="InterPro" id="IPR050560">
    <property type="entry name" value="MYB_TF"/>
</dbReference>
<feature type="domain" description="Myb-like" evidence="6">
    <location>
        <begin position="158"/>
        <end position="208"/>
    </location>
</feature>
<dbReference type="PANTHER" id="PTHR45614:SF285">
    <property type="entry name" value="TRANSCRIPTION FACTOR MYB98"/>
    <property type="match status" value="1"/>
</dbReference>
<dbReference type="PANTHER" id="PTHR45614">
    <property type="entry name" value="MYB PROTEIN-RELATED"/>
    <property type="match status" value="1"/>
</dbReference>
<gene>
    <name evidence="8" type="ORF">F511_02333</name>
</gene>
<protein>
    <submittedName>
        <fullName evidence="8">Uncharacterized protein</fullName>
    </submittedName>
</protein>
<dbReference type="GO" id="GO:0000981">
    <property type="term" value="F:DNA-binding transcription factor activity, RNA polymerase II-specific"/>
    <property type="evidence" value="ECO:0007669"/>
    <property type="project" value="TreeGrafter"/>
</dbReference>
<evidence type="ECO:0000259" key="7">
    <source>
        <dbReference type="PROSITE" id="PS51294"/>
    </source>
</evidence>
<evidence type="ECO:0000313" key="8">
    <source>
        <dbReference type="EMBL" id="KZV45673.1"/>
    </source>
</evidence>
<feature type="domain" description="Myb-like" evidence="6">
    <location>
        <begin position="106"/>
        <end position="157"/>
    </location>
</feature>
<dbReference type="CDD" id="cd00167">
    <property type="entry name" value="SANT"/>
    <property type="match status" value="2"/>
</dbReference>
<evidence type="ECO:0000313" key="9">
    <source>
        <dbReference type="Proteomes" id="UP000250235"/>
    </source>
</evidence>
<dbReference type="EMBL" id="KQ996030">
    <property type="protein sequence ID" value="KZV45673.1"/>
    <property type="molecule type" value="Genomic_DNA"/>
</dbReference>
<dbReference type="InterPro" id="IPR001005">
    <property type="entry name" value="SANT/Myb"/>
</dbReference>
<dbReference type="PROSITE" id="PS51294">
    <property type="entry name" value="HTH_MYB"/>
    <property type="match status" value="2"/>
</dbReference>
<evidence type="ECO:0000256" key="5">
    <source>
        <dbReference type="SAM" id="MobiDB-lite"/>
    </source>
</evidence>